<evidence type="ECO:0000256" key="1">
    <source>
        <dbReference type="ARBA" id="ARBA00004651"/>
    </source>
</evidence>
<keyword evidence="5 8" id="KW-0812">Transmembrane</keyword>
<dbReference type="PANTHER" id="PTHR22911">
    <property type="entry name" value="ACYL-MALONYL CONDENSING ENZYME-RELATED"/>
    <property type="match status" value="1"/>
</dbReference>
<evidence type="ECO:0000256" key="2">
    <source>
        <dbReference type="ARBA" id="ARBA00007362"/>
    </source>
</evidence>
<evidence type="ECO:0000256" key="4">
    <source>
        <dbReference type="ARBA" id="ARBA00022475"/>
    </source>
</evidence>
<dbReference type="AlphaFoldDB" id="A0A3N2R4C3"/>
<dbReference type="OrthoDB" id="369870at2"/>
<evidence type="ECO:0000313" key="11">
    <source>
        <dbReference type="Proteomes" id="UP000268016"/>
    </source>
</evidence>
<dbReference type="GO" id="GO:0005886">
    <property type="term" value="C:plasma membrane"/>
    <property type="evidence" value="ECO:0007669"/>
    <property type="project" value="UniProtKB-SubCell"/>
</dbReference>
<name>A0A3N2R4C3_9RHOB</name>
<dbReference type="EMBL" id="RDRB01000004">
    <property type="protein sequence ID" value="ROU02340.1"/>
    <property type="molecule type" value="Genomic_DNA"/>
</dbReference>
<evidence type="ECO:0000256" key="6">
    <source>
        <dbReference type="ARBA" id="ARBA00022989"/>
    </source>
</evidence>
<dbReference type="InterPro" id="IPR000620">
    <property type="entry name" value="EamA_dom"/>
</dbReference>
<evidence type="ECO:0000256" key="8">
    <source>
        <dbReference type="SAM" id="Phobius"/>
    </source>
</evidence>
<sequence>MSDNLRGIGAMVGACLIWGLSPLYYDLLTGVTPGEVLAYRTLWSFAFFAGVLALQGRLGKLREALGAPKRAGLILLSGLFIGSNWFGFIFAVHNDRALEASLGYYVFPLMAVLLGRVVFGERLAWLQWLAVGLAAAAVSVLTLGLGVPPWISLLLAVTFSVYGLLKKRLPAGPVVSVTAEVVLLSPIAVVWIWARGTGPELWEHGLLALSGPLTATPLILFSYAAKRAKLSTVGLVQYLNPTLQFFVAVLIFSEPFTLWHGIAFPAIWVALALYSVSAVAQDRSARRAASSEATSRTAIT</sequence>
<feature type="transmembrane region" description="Helical" evidence="8">
    <location>
        <begin position="7"/>
        <end position="25"/>
    </location>
</feature>
<feature type="transmembrane region" description="Helical" evidence="8">
    <location>
        <begin position="71"/>
        <end position="90"/>
    </location>
</feature>
<comment type="subcellular location">
    <subcellularLocation>
        <location evidence="1">Cell membrane</location>
        <topology evidence="1">Multi-pass membrane protein</topology>
    </subcellularLocation>
</comment>
<keyword evidence="3" id="KW-0813">Transport</keyword>
<comment type="caution">
    <text evidence="10">The sequence shown here is derived from an EMBL/GenBank/DDBJ whole genome shotgun (WGS) entry which is preliminary data.</text>
</comment>
<keyword evidence="7 8" id="KW-0472">Membrane</keyword>
<feature type="transmembrane region" description="Helical" evidence="8">
    <location>
        <begin position="232"/>
        <end position="252"/>
    </location>
</feature>
<keyword evidence="11" id="KW-1185">Reference proteome</keyword>
<organism evidence="10 11">
    <name type="scientific">Histidinibacterium lentulum</name>
    <dbReference type="NCBI Taxonomy" id="2480588"/>
    <lineage>
        <taxon>Bacteria</taxon>
        <taxon>Pseudomonadati</taxon>
        <taxon>Pseudomonadota</taxon>
        <taxon>Alphaproteobacteria</taxon>
        <taxon>Rhodobacterales</taxon>
        <taxon>Paracoccaceae</taxon>
        <taxon>Histidinibacterium</taxon>
    </lineage>
</organism>
<evidence type="ECO:0000313" key="10">
    <source>
        <dbReference type="EMBL" id="ROU02340.1"/>
    </source>
</evidence>
<dbReference type="SUPFAM" id="SSF103481">
    <property type="entry name" value="Multidrug resistance efflux transporter EmrE"/>
    <property type="match status" value="2"/>
</dbReference>
<dbReference type="Pfam" id="PF00892">
    <property type="entry name" value="EamA"/>
    <property type="match status" value="1"/>
</dbReference>
<evidence type="ECO:0000256" key="5">
    <source>
        <dbReference type="ARBA" id="ARBA00022692"/>
    </source>
</evidence>
<proteinExistence type="inferred from homology"/>
<reference evidence="10 11" key="1">
    <citation type="submission" date="2018-10" db="EMBL/GenBank/DDBJ databases">
        <title>Histidinibacterium lentulum gen. nov., sp. nov., a marine bacterium from the culture broth of Picochlorum sp. 122.</title>
        <authorList>
            <person name="Wang G."/>
        </authorList>
    </citation>
    <scope>NUCLEOTIDE SEQUENCE [LARGE SCALE GENOMIC DNA]</scope>
    <source>
        <strain evidence="10 11">B17</strain>
    </source>
</reference>
<dbReference type="NCBIfam" id="TIGR00688">
    <property type="entry name" value="rarD"/>
    <property type="match status" value="1"/>
</dbReference>
<accession>A0A3N2R4C3</accession>
<protein>
    <submittedName>
        <fullName evidence="10">EamA family transporter RarD</fullName>
    </submittedName>
</protein>
<dbReference type="PANTHER" id="PTHR22911:SF137">
    <property type="entry name" value="SOLUTE CARRIER FAMILY 35 MEMBER G2-RELATED"/>
    <property type="match status" value="1"/>
</dbReference>
<evidence type="ECO:0000256" key="3">
    <source>
        <dbReference type="ARBA" id="ARBA00022448"/>
    </source>
</evidence>
<dbReference type="InterPro" id="IPR004626">
    <property type="entry name" value="RarD"/>
</dbReference>
<keyword evidence="6 8" id="KW-1133">Transmembrane helix</keyword>
<evidence type="ECO:0000259" key="9">
    <source>
        <dbReference type="Pfam" id="PF00892"/>
    </source>
</evidence>
<dbReference type="Proteomes" id="UP000268016">
    <property type="component" value="Unassembled WGS sequence"/>
</dbReference>
<feature type="transmembrane region" description="Helical" evidence="8">
    <location>
        <begin position="37"/>
        <end position="59"/>
    </location>
</feature>
<feature type="transmembrane region" description="Helical" evidence="8">
    <location>
        <begin position="177"/>
        <end position="194"/>
    </location>
</feature>
<feature type="transmembrane region" description="Helical" evidence="8">
    <location>
        <begin position="206"/>
        <end position="225"/>
    </location>
</feature>
<feature type="domain" description="EamA" evidence="9">
    <location>
        <begin position="6"/>
        <end position="142"/>
    </location>
</feature>
<feature type="transmembrane region" description="Helical" evidence="8">
    <location>
        <begin position="102"/>
        <end position="119"/>
    </location>
</feature>
<feature type="transmembrane region" description="Helical" evidence="8">
    <location>
        <begin position="126"/>
        <end position="143"/>
    </location>
</feature>
<feature type="transmembrane region" description="Helical" evidence="8">
    <location>
        <begin position="258"/>
        <end position="280"/>
    </location>
</feature>
<dbReference type="RefSeq" id="WP_123641857.1">
    <property type="nucleotide sequence ID" value="NZ_ML119084.1"/>
</dbReference>
<dbReference type="InterPro" id="IPR037185">
    <property type="entry name" value="EmrE-like"/>
</dbReference>
<keyword evidence="4" id="KW-1003">Cell membrane</keyword>
<comment type="similarity">
    <text evidence="2">Belongs to the EamA transporter family.</text>
</comment>
<gene>
    <name evidence="10" type="primary">rarD</name>
    <name evidence="10" type="ORF">EAT49_08305</name>
</gene>
<feature type="transmembrane region" description="Helical" evidence="8">
    <location>
        <begin position="149"/>
        <end position="165"/>
    </location>
</feature>
<evidence type="ECO:0000256" key="7">
    <source>
        <dbReference type="ARBA" id="ARBA00023136"/>
    </source>
</evidence>